<accession>A0ABZ1SB17</accession>
<evidence type="ECO:0000313" key="1">
    <source>
        <dbReference type="EMBL" id="WUP50670.1"/>
    </source>
</evidence>
<gene>
    <name evidence="1" type="ORF">OG994_03865</name>
</gene>
<keyword evidence="2" id="KW-1185">Reference proteome</keyword>
<proteinExistence type="predicted"/>
<dbReference type="RefSeq" id="WP_328852195.1">
    <property type="nucleotide sequence ID" value="NZ_CP108084.1"/>
</dbReference>
<name>A0ABZ1SB17_9ACTN</name>
<sequence length="48" mass="5267">MATDSVVAAEVAEDKECYLQAISKDGPVIAFLFRCRHCGTHLAYSDFS</sequence>
<dbReference type="EMBL" id="CP108084">
    <property type="protein sequence ID" value="WUP50670.1"/>
    <property type="molecule type" value="Genomic_DNA"/>
</dbReference>
<protein>
    <submittedName>
        <fullName evidence="1">CbrC family protein</fullName>
    </submittedName>
</protein>
<reference evidence="1" key="1">
    <citation type="submission" date="2022-10" db="EMBL/GenBank/DDBJ databases">
        <title>The complete genomes of actinobacterial strains from the NBC collection.</title>
        <authorList>
            <person name="Joergensen T.S."/>
            <person name="Alvarez Arevalo M."/>
            <person name="Sterndorff E.B."/>
            <person name="Faurdal D."/>
            <person name="Vuksanovic O."/>
            <person name="Mourched A.-S."/>
            <person name="Charusanti P."/>
            <person name="Shaw S."/>
            <person name="Blin K."/>
            <person name="Weber T."/>
        </authorList>
    </citation>
    <scope>NUCLEOTIDE SEQUENCE</scope>
    <source>
        <strain evidence="1">NBC_00256</strain>
    </source>
</reference>
<dbReference type="Proteomes" id="UP001432190">
    <property type="component" value="Chromosome"/>
</dbReference>
<organism evidence="1 2">
    <name type="scientific">Micromonospora globbae</name>
    <dbReference type="NCBI Taxonomy" id="1894969"/>
    <lineage>
        <taxon>Bacteria</taxon>
        <taxon>Bacillati</taxon>
        <taxon>Actinomycetota</taxon>
        <taxon>Actinomycetes</taxon>
        <taxon>Micromonosporales</taxon>
        <taxon>Micromonosporaceae</taxon>
        <taxon>Micromonospora</taxon>
    </lineage>
</organism>
<evidence type="ECO:0000313" key="2">
    <source>
        <dbReference type="Proteomes" id="UP001432190"/>
    </source>
</evidence>